<reference evidence="1 2" key="1">
    <citation type="submission" date="2024-09" db="EMBL/GenBank/DDBJ databases">
        <authorList>
            <person name="Sun Q."/>
            <person name="Mori K."/>
        </authorList>
    </citation>
    <scope>NUCLEOTIDE SEQUENCE [LARGE SCALE GENOMIC DNA]</scope>
    <source>
        <strain evidence="1 2">NCAIM B.02415</strain>
    </source>
</reference>
<dbReference type="SUPFAM" id="SSF50974">
    <property type="entry name" value="Nitrous oxide reductase, N-terminal domain"/>
    <property type="match status" value="1"/>
</dbReference>
<dbReference type="InterPro" id="IPR015943">
    <property type="entry name" value="WD40/YVTN_repeat-like_dom_sf"/>
</dbReference>
<gene>
    <name evidence="1" type="ORF">ACFFGT_21325</name>
</gene>
<proteinExistence type="predicted"/>
<dbReference type="RefSeq" id="WP_377024535.1">
    <property type="nucleotide sequence ID" value="NZ_JBHLTS010000067.1"/>
</dbReference>
<dbReference type="EMBL" id="JBHLTS010000067">
    <property type="protein sequence ID" value="MFC0516763.1"/>
    <property type="molecule type" value="Genomic_DNA"/>
</dbReference>
<organism evidence="1 2">
    <name type="scientific">Mucilaginibacter angelicae</name>
    <dbReference type="NCBI Taxonomy" id="869718"/>
    <lineage>
        <taxon>Bacteria</taxon>
        <taxon>Pseudomonadati</taxon>
        <taxon>Bacteroidota</taxon>
        <taxon>Sphingobacteriia</taxon>
        <taxon>Sphingobacteriales</taxon>
        <taxon>Sphingobacteriaceae</taxon>
        <taxon>Mucilaginibacter</taxon>
    </lineage>
</organism>
<accession>A0ABV6LBD1</accession>
<dbReference type="Gene3D" id="2.130.10.10">
    <property type="entry name" value="YVTN repeat-like/Quinoprotein amine dehydrogenase"/>
    <property type="match status" value="2"/>
</dbReference>
<dbReference type="Proteomes" id="UP001589828">
    <property type="component" value="Unassembled WGS sequence"/>
</dbReference>
<keyword evidence="2" id="KW-1185">Reference proteome</keyword>
<sequence length="358" mass="37924">MDKVVNNPIFKAIKFGTIKLLAVSFLWILIAFTATQCRAQATPPRSLLALSKSDHILAIINPVTLKVIARIPVGSDPHEVIASADGKVAYVSICGGGSLHELSVVDLVAQKPLPAIDTRPLMGPHGLTFVGGKVWFSAEGAKAVGRYDPATGKFDWAMGTGQDRTHMIYVTDDGKKVYTTNVSSATVSILVDSLVKPAGPPGGFVPPARQDWVQTVIPVAKGSEGFDVSPDGRELWAAGADEGTISIIDIAAKKVTATIDAKAVGANRLKFTPDGKRVLITSLRTGDLFIYDAVSHQQLKRLNTGHGAAGILIDDDGARAFIGCTGDNYVAVIDLKKLEVTGHIDIRGADGLAWAVRR</sequence>
<dbReference type="PANTHER" id="PTHR47197:SF3">
    <property type="entry name" value="DIHYDRO-HEME D1 DEHYDROGENASE"/>
    <property type="match status" value="1"/>
</dbReference>
<dbReference type="InterPro" id="IPR051200">
    <property type="entry name" value="Host-pathogen_enzymatic-act"/>
</dbReference>
<comment type="caution">
    <text evidence="1">The sequence shown here is derived from an EMBL/GenBank/DDBJ whole genome shotgun (WGS) entry which is preliminary data.</text>
</comment>
<evidence type="ECO:0000313" key="2">
    <source>
        <dbReference type="Proteomes" id="UP001589828"/>
    </source>
</evidence>
<name>A0ABV6LBD1_9SPHI</name>
<evidence type="ECO:0000313" key="1">
    <source>
        <dbReference type="EMBL" id="MFC0516763.1"/>
    </source>
</evidence>
<protein>
    <submittedName>
        <fullName evidence="1">YncE family protein</fullName>
    </submittedName>
</protein>
<dbReference type="InterPro" id="IPR011045">
    <property type="entry name" value="N2O_reductase_N"/>
</dbReference>
<dbReference type="PANTHER" id="PTHR47197">
    <property type="entry name" value="PROTEIN NIRF"/>
    <property type="match status" value="1"/>
</dbReference>